<reference evidence="12 13" key="1">
    <citation type="submission" date="2013-02" db="EMBL/GenBank/DDBJ databases">
        <title>The complete genome sequence of Corynebacterium vitaeruminis DSM 20294.</title>
        <authorList>
            <person name="Ruckert C."/>
            <person name="Albersmeier A."/>
            <person name="Kalinowski J."/>
        </authorList>
    </citation>
    <scope>NUCLEOTIDE SEQUENCE [LARGE SCALE GENOMIC DNA]</scope>
    <source>
        <strain evidence="13">ATCC 10234</strain>
    </source>
</reference>
<keyword evidence="7 11" id="KW-0328">Glycosyltransferase</keyword>
<sequence length="359" mass="38220">MQPSDFFPKVDAPSAEYADKAREFQLTLTKPTGSLARLENLGVWLSSCQSCVPPKKIERPRLVVFAGDHGIATKGVSPYPIEVSIQMAENIRLGGAGVNAIASQSGTGVRVADISLFHDAWGEERVSKSCGSIDYEDAMTGEQLERAIEIGKRIADQEVDAGADLLMAGDLGIGNTTPSAVIIGLLTNNEPVVVTGRGSGVDDEGWKRKVAAVRDAMFRARKDRNDILTMMRKVTSPELAAMAAFIAQAAVRRTPVLLDGVVVTAAAMLADKMAPGARFWMQAGHQSAEPAHMFALRYLGLDPLLKLGMRLGEGSGAAAAVPLVMMACNIMNDMATFESAGVSGKGTVPTNRFDDKIQE</sequence>
<keyword evidence="6 11" id="KW-0169">Cobalamin biosynthesis</keyword>
<comment type="similarity">
    <text evidence="3 11">Belongs to the CobT family.</text>
</comment>
<dbReference type="RefSeq" id="WP_025253230.1">
    <property type="nucleotide sequence ID" value="NZ_CP004353.1"/>
</dbReference>
<dbReference type="GO" id="GO:0008939">
    <property type="term" value="F:nicotinate-nucleotide-dimethylbenzimidazole phosphoribosyltransferase activity"/>
    <property type="evidence" value="ECO:0007669"/>
    <property type="project" value="UniProtKB-UniRule"/>
</dbReference>
<protein>
    <recommendedName>
        <fullName evidence="5 11">Nicotinate-nucleotide--dimethylbenzimidazole phosphoribosyltransferase</fullName>
        <shortName evidence="11">NN:DBI PRT</shortName>
        <ecNumber evidence="4 11">2.4.2.21</ecNumber>
    </recommendedName>
    <alternativeName>
        <fullName evidence="9 11">N(1)-alpha-phosphoribosyltransferase</fullName>
    </alternativeName>
</protein>
<organism evidence="12 13">
    <name type="scientific">Corynebacterium vitaeruminis DSM 20294</name>
    <dbReference type="NCBI Taxonomy" id="1224164"/>
    <lineage>
        <taxon>Bacteria</taxon>
        <taxon>Bacillati</taxon>
        <taxon>Actinomycetota</taxon>
        <taxon>Actinomycetes</taxon>
        <taxon>Mycobacteriales</taxon>
        <taxon>Corynebacteriaceae</taxon>
        <taxon>Corynebacterium</taxon>
    </lineage>
</organism>
<dbReference type="HAMAP" id="MF_00230">
    <property type="entry name" value="CobT"/>
    <property type="match status" value="1"/>
</dbReference>
<dbReference type="InterPro" id="IPR036087">
    <property type="entry name" value="Nict_dMeBzImd_PRibTrfase_sf"/>
</dbReference>
<evidence type="ECO:0000313" key="12">
    <source>
        <dbReference type="EMBL" id="AHI23214.1"/>
    </source>
</evidence>
<evidence type="ECO:0000256" key="6">
    <source>
        <dbReference type="ARBA" id="ARBA00022573"/>
    </source>
</evidence>
<dbReference type="NCBIfam" id="NF000996">
    <property type="entry name" value="PRK00105.1"/>
    <property type="match status" value="1"/>
</dbReference>
<dbReference type="PANTHER" id="PTHR43463:SF1">
    <property type="entry name" value="NICOTINATE-NUCLEOTIDE--DIMETHYLBENZIMIDAZOLE PHOSPHORIBOSYLTRANSFERASE"/>
    <property type="match status" value="1"/>
</dbReference>
<dbReference type="UniPathway" id="UPA00061">
    <property type="reaction ID" value="UER00516"/>
</dbReference>
<dbReference type="AlphaFoldDB" id="W5Y2S2"/>
<comment type="catalytic activity">
    <reaction evidence="10 11">
        <text>5,6-dimethylbenzimidazole + nicotinate beta-D-ribonucleotide = alpha-ribazole 5'-phosphate + nicotinate + H(+)</text>
        <dbReference type="Rhea" id="RHEA:11196"/>
        <dbReference type="ChEBI" id="CHEBI:15378"/>
        <dbReference type="ChEBI" id="CHEBI:15890"/>
        <dbReference type="ChEBI" id="CHEBI:32544"/>
        <dbReference type="ChEBI" id="CHEBI:57502"/>
        <dbReference type="ChEBI" id="CHEBI:57918"/>
        <dbReference type="EC" id="2.4.2.21"/>
    </reaction>
</comment>
<comment type="pathway">
    <text evidence="2 11">Nucleoside biosynthesis; alpha-ribazole biosynthesis; alpha-ribazole from 5,6-dimethylbenzimidazole: step 1/2.</text>
</comment>
<dbReference type="CDD" id="cd02439">
    <property type="entry name" value="DMB-PRT_CobT"/>
    <property type="match status" value="1"/>
</dbReference>
<evidence type="ECO:0000256" key="11">
    <source>
        <dbReference type="HAMAP-Rule" id="MF_00230"/>
    </source>
</evidence>
<dbReference type="SUPFAM" id="SSF52733">
    <property type="entry name" value="Nicotinate mononucleotide:5,6-dimethylbenzimidazole phosphoribosyltransferase (CobT)"/>
    <property type="match status" value="1"/>
</dbReference>
<evidence type="ECO:0000256" key="3">
    <source>
        <dbReference type="ARBA" id="ARBA00007110"/>
    </source>
</evidence>
<evidence type="ECO:0000256" key="1">
    <source>
        <dbReference type="ARBA" id="ARBA00002197"/>
    </source>
</evidence>
<dbReference type="InterPro" id="IPR023195">
    <property type="entry name" value="Nict_dMeBzImd_PRibTrfase_N"/>
</dbReference>
<evidence type="ECO:0000313" key="13">
    <source>
        <dbReference type="Proteomes" id="UP000019222"/>
    </source>
</evidence>
<dbReference type="NCBIfam" id="TIGR03160">
    <property type="entry name" value="cobT_DBIPRT"/>
    <property type="match status" value="1"/>
</dbReference>
<keyword evidence="8 11" id="KW-0808">Transferase</keyword>
<dbReference type="InterPro" id="IPR017846">
    <property type="entry name" value="Nict_dMeBzImd_PRibTrfase_bact"/>
</dbReference>
<evidence type="ECO:0000256" key="10">
    <source>
        <dbReference type="ARBA" id="ARBA00047340"/>
    </source>
</evidence>
<dbReference type="HOGENOM" id="CLU_002982_0_2_11"/>
<evidence type="ECO:0000256" key="4">
    <source>
        <dbReference type="ARBA" id="ARBA00011991"/>
    </source>
</evidence>
<evidence type="ECO:0000256" key="7">
    <source>
        <dbReference type="ARBA" id="ARBA00022676"/>
    </source>
</evidence>
<dbReference type="Pfam" id="PF02277">
    <property type="entry name" value="DBI_PRT"/>
    <property type="match status" value="1"/>
</dbReference>
<proteinExistence type="inferred from homology"/>
<evidence type="ECO:0000256" key="5">
    <source>
        <dbReference type="ARBA" id="ARBA00015486"/>
    </source>
</evidence>
<dbReference type="PANTHER" id="PTHR43463">
    <property type="entry name" value="NICOTINATE-NUCLEOTIDE--DIMETHYLBENZIMIDAZOLE PHOSPHORIBOSYLTRANSFERASE"/>
    <property type="match status" value="1"/>
</dbReference>
<accession>W5Y2S2</accession>
<dbReference type="Proteomes" id="UP000019222">
    <property type="component" value="Chromosome"/>
</dbReference>
<dbReference type="EMBL" id="CP004353">
    <property type="protein sequence ID" value="AHI23214.1"/>
    <property type="molecule type" value="Genomic_DNA"/>
</dbReference>
<evidence type="ECO:0000256" key="9">
    <source>
        <dbReference type="ARBA" id="ARBA00030686"/>
    </source>
</evidence>
<dbReference type="Gene3D" id="3.40.50.10210">
    <property type="match status" value="1"/>
</dbReference>
<dbReference type="PATRIC" id="fig|1224164.3.peg.1846"/>
<dbReference type="GO" id="GO:0009236">
    <property type="term" value="P:cobalamin biosynthetic process"/>
    <property type="evidence" value="ECO:0007669"/>
    <property type="project" value="UniProtKB-UniRule"/>
</dbReference>
<evidence type="ECO:0000256" key="2">
    <source>
        <dbReference type="ARBA" id="ARBA00005049"/>
    </source>
</evidence>
<dbReference type="KEGG" id="cvt:B843_09145"/>
<dbReference type="eggNOG" id="COG2038">
    <property type="taxonomic scope" value="Bacteria"/>
</dbReference>
<keyword evidence="13" id="KW-1185">Reference proteome</keyword>
<name>W5Y2S2_9CORY</name>
<feature type="active site" description="Proton acceptor" evidence="11">
    <location>
        <position position="313"/>
    </location>
</feature>
<comment type="function">
    <text evidence="1 11">Catalyzes the synthesis of alpha-ribazole-5'-phosphate from nicotinate mononucleotide (NAMN) and 5,6-dimethylbenzimidazole (DMB).</text>
</comment>
<dbReference type="EC" id="2.4.2.21" evidence="4 11"/>
<dbReference type="InterPro" id="IPR003200">
    <property type="entry name" value="Nict_dMeBzImd_PRibTrfase"/>
</dbReference>
<gene>
    <name evidence="11 12" type="primary">cobT</name>
    <name evidence="12" type="ORF">B843_09145</name>
</gene>
<dbReference type="STRING" id="1224164.B843_09145"/>
<evidence type="ECO:0000256" key="8">
    <source>
        <dbReference type="ARBA" id="ARBA00022679"/>
    </source>
</evidence>
<dbReference type="Gene3D" id="1.10.1610.10">
    <property type="match status" value="1"/>
</dbReference>